<keyword evidence="1" id="KW-0732">Signal</keyword>
<dbReference type="Proteomes" id="UP000190961">
    <property type="component" value="Unassembled WGS sequence"/>
</dbReference>
<dbReference type="EMBL" id="FUZU01000004">
    <property type="protein sequence ID" value="SKC85055.1"/>
    <property type="molecule type" value="Genomic_DNA"/>
</dbReference>
<organism evidence="2 3">
    <name type="scientific">Ohtaekwangia koreensis</name>
    <dbReference type="NCBI Taxonomy" id="688867"/>
    <lineage>
        <taxon>Bacteria</taxon>
        <taxon>Pseudomonadati</taxon>
        <taxon>Bacteroidota</taxon>
        <taxon>Cytophagia</taxon>
        <taxon>Cytophagales</taxon>
        <taxon>Fulvivirgaceae</taxon>
        <taxon>Ohtaekwangia</taxon>
    </lineage>
</organism>
<feature type="chain" id="PRO_5012120480" description="Carboxypeptidase regulatory-like domain-containing protein" evidence="1">
    <location>
        <begin position="23"/>
        <end position="88"/>
    </location>
</feature>
<feature type="signal peptide" evidence="1">
    <location>
        <begin position="1"/>
        <end position="22"/>
    </location>
</feature>
<proteinExistence type="predicted"/>
<name>A0A1T5MA79_9BACT</name>
<accession>A0A1T5MA79</accession>
<sequence>MKKLLQLFPVFALVLGVSLAFANAPRSADAFAQTKRANQNGTWVDITGQVLGTDYRCPSSSIVCTQMFDTNGNPIAGTEVLGTYTVIP</sequence>
<dbReference type="RefSeq" id="WP_079689346.1">
    <property type="nucleotide sequence ID" value="NZ_FUZU01000004.1"/>
</dbReference>
<dbReference type="InterPro" id="IPR045391">
    <property type="entry name" value="DUF6520"/>
</dbReference>
<reference evidence="2 3" key="1">
    <citation type="submission" date="2017-02" db="EMBL/GenBank/DDBJ databases">
        <authorList>
            <person name="Peterson S.W."/>
        </authorList>
    </citation>
    <scope>NUCLEOTIDE SEQUENCE [LARGE SCALE GENOMIC DNA]</scope>
    <source>
        <strain evidence="2 3">DSM 25262</strain>
    </source>
</reference>
<evidence type="ECO:0000256" key="1">
    <source>
        <dbReference type="SAM" id="SignalP"/>
    </source>
</evidence>
<dbReference type="Pfam" id="PF20130">
    <property type="entry name" value="DUF6520"/>
    <property type="match status" value="1"/>
</dbReference>
<dbReference type="AlphaFoldDB" id="A0A1T5MA79"/>
<protein>
    <recommendedName>
        <fullName evidence="4">Carboxypeptidase regulatory-like domain-containing protein</fullName>
    </recommendedName>
</protein>
<keyword evidence="3" id="KW-1185">Reference proteome</keyword>
<evidence type="ECO:0000313" key="2">
    <source>
        <dbReference type="EMBL" id="SKC85055.1"/>
    </source>
</evidence>
<gene>
    <name evidence="2" type="ORF">SAMN05660236_4804</name>
</gene>
<evidence type="ECO:0000313" key="3">
    <source>
        <dbReference type="Proteomes" id="UP000190961"/>
    </source>
</evidence>
<evidence type="ECO:0008006" key="4">
    <source>
        <dbReference type="Google" id="ProtNLM"/>
    </source>
</evidence>
<dbReference type="OrthoDB" id="799121at2"/>